<evidence type="ECO:0000256" key="1">
    <source>
        <dbReference type="ARBA" id="ARBA00022801"/>
    </source>
</evidence>
<name>A0ABX6H2Y3_9MICO</name>
<sequence>MTTIPRENTALIVVDMQRAFFDNDDSLGRSGIDVTPLRDAIPGTLRLVRDARAAGVPVIFTRYVYMPGMVDFGPVRGAKAAERIASNSLGAGTDEIELIPELEARPDEIVIDKSRPSAFYGTRLEPVLNGMGVRNVVICGVTTNICVESTARDAGQRDYGTYVVRDAVAEFTAERNHFALFGIAWSFGEVVDLAEIEASWSLEAPVAEASATEAPALATAAV</sequence>
<keyword evidence="1" id="KW-0378">Hydrolase</keyword>
<dbReference type="InterPro" id="IPR036380">
    <property type="entry name" value="Isochorismatase-like_sf"/>
</dbReference>
<dbReference type="InterPro" id="IPR000868">
    <property type="entry name" value="Isochorismatase-like_dom"/>
</dbReference>
<dbReference type="RefSeq" id="WP_159423594.1">
    <property type="nucleotide sequence ID" value="NZ_CP047180.1"/>
</dbReference>
<organism evidence="3 4">
    <name type="scientific">Rathayibacter festucae</name>
    <dbReference type="NCBI Taxonomy" id="110937"/>
    <lineage>
        <taxon>Bacteria</taxon>
        <taxon>Bacillati</taxon>
        <taxon>Actinomycetota</taxon>
        <taxon>Actinomycetes</taxon>
        <taxon>Micrococcales</taxon>
        <taxon>Microbacteriaceae</taxon>
        <taxon>Rathayibacter</taxon>
    </lineage>
</organism>
<dbReference type="PANTHER" id="PTHR43540:SF6">
    <property type="entry name" value="ISOCHORISMATASE-LIKE DOMAIN-CONTAINING PROTEIN"/>
    <property type="match status" value="1"/>
</dbReference>
<evidence type="ECO:0000313" key="3">
    <source>
        <dbReference type="EMBL" id="QHC64155.1"/>
    </source>
</evidence>
<dbReference type="SUPFAM" id="SSF52499">
    <property type="entry name" value="Isochorismatase-like hydrolases"/>
    <property type="match status" value="1"/>
</dbReference>
<dbReference type="EMBL" id="CP047180">
    <property type="protein sequence ID" value="QHC64155.1"/>
    <property type="molecule type" value="Genomic_DNA"/>
</dbReference>
<gene>
    <name evidence="3" type="ORF">GSU69_16665</name>
</gene>
<evidence type="ECO:0000259" key="2">
    <source>
        <dbReference type="Pfam" id="PF00857"/>
    </source>
</evidence>
<dbReference type="CDD" id="cd00431">
    <property type="entry name" value="cysteine_hydrolases"/>
    <property type="match status" value="1"/>
</dbReference>
<reference evidence="4" key="1">
    <citation type="submission" date="2019-12" db="EMBL/GenBank/DDBJ databases">
        <title>Complete and draft genome sequences of new strains and members of some known species of the genus Rathayibacter isolated from plants.</title>
        <authorList>
            <person name="Tarlachkov S.V."/>
            <person name="Starodumova I.P."/>
            <person name="Dorofeeva L.V."/>
            <person name="Prisyazhnaya N.V."/>
            <person name="Leyn S."/>
            <person name="Zlamal J."/>
            <person name="Elan M."/>
            <person name="Osterman A.L."/>
            <person name="Nadler S."/>
            <person name="Subbotin S.A."/>
            <person name="Evtushenko L.I."/>
        </authorList>
    </citation>
    <scope>NUCLEOTIDE SEQUENCE [LARGE SCALE GENOMIC DNA]</scope>
    <source>
        <strain evidence="4">VKM Ac-2802</strain>
    </source>
</reference>
<keyword evidence="4" id="KW-1185">Reference proteome</keyword>
<proteinExistence type="predicted"/>
<dbReference type="Gene3D" id="3.40.50.850">
    <property type="entry name" value="Isochorismatase-like"/>
    <property type="match status" value="1"/>
</dbReference>
<accession>A0ABX6H2Y3</accession>
<evidence type="ECO:0000313" key="4">
    <source>
        <dbReference type="Proteomes" id="UP000464597"/>
    </source>
</evidence>
<dbReference type="InterPro" id="IPR050272">
    <property type="entry name" value="Isochorismatase-like_hydrls"/>
</dbReference>
<protein>
    <submittedName>
        <fullName evidence="3">Isochorismatase family protein</fullName>
    </submittedName>
</protein>
<dbReference type="PANTHER" id="PTHR43540">
    <property type="entry name" value="PEROXYUREIDOACRYLATE/UREIDOACRYLATE AMIDOHYDROLASE-RELATED"/>
    <property type="match status" value="1"/>
</dbReference>
<dbReference type="Proteomes" id="UP000464597">
    <property type="component" value="Chromosome"/>
</dbReference>
<dbReference type="Pfam" id="PF00857">
    <property type="entry name" value="Isochorismatase"/>
    <property type="match status" value="1"/>
</dbReference>
<feature type="domain" description="Isochorismatase-like" evidence="2">
    <location>
        <begin position="9"/>
        <end position="195"/>
    </location>
</feature>